<dbReference type="RefSeq" id="WP_213347976.1">
    <property type="nucleotide sequence ID" value="NZ_JAEDAM010000001.1"/>
</dbReference>
<dbReference type="PRINTS" id="PR00062">
    <property type="entry name" value="RIBOSOMALL20"/>
</dbReference>
<reference evidence="7 8" key="1">
    <citation type="journal article" date="2021" name="Nat. Commun.">
        <title>Reductive evolution and unique predatory mode in the CPR bacterium Vampirococcus lugosii.</title>
        <authorList>
            <person name="Moreira D."/>
            <person name="Zivanovic Y."/>
            <person name="Lopez-Archilla A.I."/>
            <person name="Iniesto M."/>
            <person name="Lopez-Garcia P."/>
        </authorList>
    </citation>
    <scope>NUCLEOTIDE SEQUENCE [LARGE SCALE GENOMIC DNA]</scope>
    <source>
        <strain evidence="7">Chiprana</strain>
    </source>
</reference>
<evidence type="ECO:0000313" key="7">
    <source>
        <dbReference type="EMBL" id="MBS8121449.1"/>
    </source>
</evidence>
<accession>A0ABS5QK82</accession>
<keyword evidence="8" id="KW-1185">Reference proteome</keyword>
<dbReference type="CDD" id="cd07026">
    <property type="entry name" value="Ribosomal_L20"/>
    <property type="match status" value="1"/>
</dbReference>
<gene>
    <name evidence="5" type="primary">rplT</name>
    <name evidence="7" type="ORF">VAMP_2n336</name>
</gene>
<dbReference type="Pfam" id="PF00453">
    <property type="entry name" value="Ribosomal_L20"/>
    <property type="match status" value="1"/>
</dbReference>
<dbReference type="EMBL" id="JAEDAM010000001">
    <property type="protein sequence ID" value="MBS8121449.1"/>
    <property type="molecule type" value="Genomic_DNA"/>
</dbReference>
<name>A0ABS5QK82_9BACT</name>
<dbReference type="SUPFAM" id="SSF74731">
    <property type="entry name" value="Ribosomal protein L20"/>
    <property type="match status" value="1"/>
</dbReference>
<evidence type="ECO:0000313" key="8">
    <source>
        <dbReference type="Proteomes" id="UP000680365"/>
    </source>
</evidence>
<dbReference type="GO" id="GO:0005840">
    <property type="term" value="C:ribosome"/>
    <property type="evidence" value="ECO:0007669"/>
    <property type="project" value="UniProtKB-KW"/>
</dbReference>
<organism evidence="7 8">
    <name type="scientific">Candidatus Vampirococcus lugosii</name>
    <dbReference type="NCBI Taxonomy" id="2789015"/>
    <lineage>
        <taxon>Bacteria</taxon>
        <taxon>Candidatus Absconditibacteriota</taxon>
        <taxon>Vampirococcus</taxon>
    </lineage>
</organism>
<dbReference type="Gene3D" id="6.10.160.10">
    <property type="match status" value="1"/>
</dbReference>
<keyword evidence="3 5" id="KW-0687">Ribonucleoprotein</keyword>
<dbReference type="HAMAP" id="MF_00382">
    <property type="entry name" value="Ribosomal_bL20"/>
    <property type="match status" value="1"/>
</dbReference>
<evidence type="ECO:0000256" key="4">
    <source>
        <dbReference type="ARBA" id="ARBA00035172"/>
    </source>
</evidence>
<dbReference type="PANTHER" id="PTHR10986">
    <property type="entry name" value="39S RIBOSOMAL PROTEIN L20"/>
    <property type="match status" value="1"/>
</dbReference>
<proteinExistence type="inferred from homology"/>
<dbReference type="Proteomes" id="UP000680365">
    <property type="component" value="Unassembled WGS sequence"/>
</dbReference>
<evidence type="ECO:0000256" key="3">
    <source>
        <dbReference type="ARBA" id="ARBA00023274"/>
    </source>
</evidence>
<evidence type="ECO:0000256" key="2">
    <source>
        <dbReference type="ARBA" id="ARBA00022980"/>
    </source>
</evidence>
<dbReference type="InterPro" id="IPR035566">
    <property type="entry name" value="Ribosomal_protein_bL20_C"/>
</dbReference>
<dbReference type="Gene3D" id="1.10.1900.20">
    <property type="entry name" value="Ribosomal protein L20"/>
    <property type="match status" value="1"/>
</dbReference>
<sequence length="115" mass="13631">MVRVTNGFVRHRRHKKFLKQAKGFRLGRKNVYKQVRLALIKQGQNAYIGRKLKKRQFRQLWIDRLSSALRSRGSKYSVFINQLKTNNVVMNRKVLSNIAVVFPEVFDKINEEISK</sequence>
<comment type="similarity">
    <text evidence="1 5 6">Belongs to the bacterial ribosomal protein bL20 family.</text>
</comment>
<keyword evidence="5 6" id="KW-0694">RNA-binding</keyword>
<keyword evidence="5 6" id="KW-0699">rRNA-binding</keyword>
<dbReference type="NCBIfam" id="TIGR01032">
    <property type="entry name" value="rplT_bact"/>
    <property type="match status" value="1"/>
</dbReference>
<comment type="function">
    <text evidence="5 6">Binds directly to 23S ribosomal RNA and is necessary for the in vitro assembly process of the 50S ribosomal subunit. It is not involved in the protein synthesizing functions of that subunit.</text>
</comment>
<evidence type="ECO:0000256" key="6">
    <source>
        <dbReference type="RuleBase" id="RU000560"/>
    </source>
</evidence>
<comment type="caution">
    <text evidence="7">The sequence shown here is derived from an EMBL/GenBank/DDBJ whole genome shotgun (WGS) entry which is preliminary data.</text>
</comment>
<evidence type="ECO:0000256" key="1">
    <source>
        <dbReference type="ARBA" id="ARBA00007698"/>
    </source>
</evidence>
<dbReference type="InterPro" id="IPR005813">
    <property type="entry name" value="Ribosomal_bL20"/>
</dbReference>
<evidence type="ECO:0000256" key="5">
    <source>
        <dbReference type="HAMAP-Rule" id="MF_00382"/>
    </source>
</evidence>
<keyword evidence="2 5" id="KW-0689">Ribosomal protein</keyword>
<protein>
    <recommendedName>
        <fullName evidence="4 5">Large ribosomal subunit protein bL20</fullName>
    </recommendedName>
</protein>